<dbReference type="InterPro" id="IPR001452">
    <property type="entry name" value="SH3_domain"/>
</dbReference>
<evidence type="ECO:0000256" key="3">
    <source>
        <dbReference type="SAM" id="MobiDB-lite"/>
    </source>
</evidence>
<dbReference type="AlphaFoldDB" id="A0A2H8TVY7"/>
<sequence>MLFNFSEQQPNGSSVLIHHRKSHSLDTNNGVSVDIKPQDRKLKQNSRTQQNMCRCIVAYPPNSEYELELRVGDILYVHKIRQDGWYRGTLLRTGKSGLFPSSFVEKI</sequence>
<organism evidence="5">
    <name type="scientific">Melanaphis sacchari</name>
    <dbReference type="NCBI Taxonomy" id="742174"/>
    <lineage>
        <taxon>Eukaryota</taxon>
        <taxon>Metazoa</taxon>
        <taxon>Ecdysozoa</taxon>
        <taxon>Arthropoda</taxon>
        <taxon>Hexapoda</taxon>
        <taxon>Insecta</taxon>
        <taxon>Pterygota</taxon>
        <taxon>Neoptera</taxon>
        <taxon>Paraneoptera</taxon>
        <taxon>Hemiptera</taxon>
        <taxon>Sternorrhyncha</taxon>
        <taxon>Aphidomorpha</taxon>
        <taxon>Aphidoidea</taxon>
        <taxon>Aphididae</taxon>
        <taxon>Aphidini</taxon>
        <taxon>Melanaphis</taxon>
    </lineage>
</organism>
<protein>
    <submittedName>
        <fullName evidence="5">E3 ubiquitin-protein ligase SH3RF1</fullName>
    </submittedName>
</protein>
<dbReference type="Pfam" id="PF00018">
    <property type="entry name" value="SH3_1"/>
    <property type="match status" value="1"/>
</dbReference>
<keyword evidence="1 2" id="KW-0728">SH3 domain</keyword>
<dbReference type="PANTHER" id="PTHR14167:SF116">
    <property type="entry name" value="CAP, ISOFORM AC"/>
    <property type="match status" value="1"/>
</dbReference>
<evidence type="ECO:0000313" key="5">
    <source>
        <dbReference type="EMBL" id="MBW18434.1"/>
    </source>
</evidence>
<dbReference type="PANTHER" id="PTHR14167">
    <property type="entry name" value="SH3 DOMAIN-CONTAINING"/>
    <property type="match status" value="1"/>
</dbReference>
<dbReference type="InterPro" id="IPR050384">
    <property type="entry name" value="Endophilin_SH3RF"/>
</dbReference>
<dbReference type="GO" id="GO:0005737">
    <property type="term" value="C:cytoplasm"/>
    <property type="evidence" value="ECO:0007669"/>
    <property type="project" value="TreeGrafter"/>
</dbReference>
<evidence type="ECO:0000256" key="1">
    <source>
        <dbReference type="ARBA" id="ARBA00022443"/>
    </source>
</evidence>
<feature type="region of interest" description="Disordered" evidence="3">
    <location>
        <begin position="1"/>
        <end position="48"/>
    </location>
</feature>
<dbReference type="SUPFAM" id="SSF50044">
    <property type="entry name" value="SH3-domain"/>
    <property type="match status" value="1"/>
</dbReference>
<dbReference type="PROSITE" id="PS50002">
    <property type="entry name" value="SH3"/>
    <property type="match status" value="1"/>
</dbReference>
<accession>A0A2H8TVY7</accession>
<dbReference type="Gene3D" id="2.30.30.40">
    <property type="entry name" value="SH3 Domains"/>
    <property type="match status" value="1"/>
</dbReference>
<evidence type="ECO:0000259" key="4">
    <source>
        <dbReference type="PROSITE" id="PS50002"/>
    </source>
</evidence>
<name>A0A2H8TVY7_9HEMI</name>
<dbReference type="EMBL" id="GFXV01006629">
    <property type="protein sequence ID" value="MBW18434.1"/>
    <property type="molecule type" value="Transcribed_RNA"/>
</dbReference>
<evidence type="ECO:0000256" key="2">
    <source>
        <dbReference type="PROSITE-ProRule" id="PRU00192"/>
    </source>
</evidence>
<gene>
    <name evidence="5" type="primary">sh3rf1_0</name>
</gene>
<feature type="compositionally biased region" description="Polar residues" evidence="3">
    <location>
        <begin position="1"/>
        <end position="14"/>
    </location>
</feature>
<reference evidence="5" key="1">
    <citation type="submission" date="2017-10" db="EMBL/GenBank/DDBJ databases">
        <title>Transcriptome Assembly of Sugarcane Aphid Adults.</title>
        <authorList>
            <person name="Scully E.D."/>
            <person name="Palmer N.A."/>
            <person name="Geib S.M."/>
            <person name="Sarath G."/>
            <person name="Sattler S.E."/>
        </authorList>
    </citation>
    <scope>NUCLEOTIDE SEQUENCE</scope>
    <source>
        <tissue evidence="5">Whole body</tissue>
    </source>
</reference>
<proteinExistence type="predicted"/>
<dbReference type="InterPro" id="IPR036028">
    <property type="entry name" value="SH3-like_dom_sf"/>
</dbReference>
<dbReference type="OrthoDB" id="2163411at2759"/>
<feature type="domain" description="SH3" evidence="4">
    <location>
        <begin position="48"/>
        <end position="107"/>
    </location>
</feature>
<dbReference type="SMART" id="SM00326">
    <property type="entry name" value="SH3"/>
    <property type="match status" value="1"/>
</dbReference>